<dbReference type="GO" id="GO:0003964">
    <property type="term" value="F:RNA-directed DNA polymerase activity"/>
    <property type="evidence" value="ECO:0007669"/>
    <property type="project" value="UniProtKB-EC"/>
</dbReference>
<evidence type="ECO:0000256" key="1">
    <source>
        <dbReference type="ARBA" id="ARBA00012493"/>
    </source>
</evidence>
<feature type="compositionally biased region" description="Low complexity" evidence="2">
    <location>
        <begin position="339"/>
        <end position="361"/>
    </location>
</feature>
<evidence type="ECO:0000256" key="2">
    <source>
        <dbReference type="SAM" id="MobiDB-lite"/>
    </source>
</evidence>
<organism evidence="5 6">
    <name type="scientific">Aromia moschata</name>
    <dbReference type="NCBI Taxonomy" id="1265417"/>
    <lineage>
        <taxon>Eukaryota</taxon>
        <taxon>Metazoa</taxon>
        <taxon>Ecdysozoa</taxon>
        <taxon>Arthropoda</taxon>
        <taxon>Hexapoda</taxon>
        <taxon>Insecta</taxon>
        <taxon>Pterygota</taxon>
        <taxon>Neoptera</taxon>
        <taxon>Endopterygota</taxon>
        <taxon>Coleoptera</taxon>
        <taxon>Polyphaga</taxon>
        <taxon>Cucujiformia</taxon>
        <taxon>Chrysomeloidea</taxon>
        <taxon>Cerambycidae</taxon>
        <taxon>Cerambycinae</taxon>
        <taxon>Callichromatini</taxon>
        <taxon>Aromia</taxon>
    </lineage>
</organism>
<keyword evidence="3" id="KW-0472">Membrane</keyword>
<feature type="region of interest" description="Disordered" evidence="2">
    <location>
        <begin position="311"/>
        <end position="330"/>
    </location>
</feature>
<proteinExistence type="predicted"/>
<reference evidence="5" key="1">
    <citation type="journal article" date="2023" name="Insect Mol. Biol.">
        <title>Genome sequencing provides insights into the evolution of gene families encoding plant cell wall-degrading enzymes in longhorned beetles.</title>
        <authorList>
            <person name="Shin N.R."/>
            <person name="Okamura Y."/>
            <person name="Kirsch R."/>
            <person name="Pauchet Y."/>
        </authorList>
    </citation>
    <scope>NUCLEOTIDE SEQUENCE</scope>
    <source>
        <strain evidence="5">AMC_N1</strain>
    </source>
</reference>
<evidence type="ECO:0000313" key="5">
    <source>
        <dbReference type="EMBL" id="KAJ8962239.1"/>
    </source>
</evidence>
<feature type="domain" description="Integrase catalytic" evidence="4">
    <location>
        <begin position="797"/>
        <end position="951"/>
    </location>
</feature>
<protein>
    <recommendedName>
        <fullName evidence="1">RNA-directed DNA polymerase</fullName>
        <ecNumber evidence="1">2.7.7.49</ecNumber>
    </recommendedName>
</protein>
<dbReference type="Pfam" id="PF17921">
    <property type="entry name" value="Integrase_H2C2"/>
    <property type="match status" value="1"/>
</dbReference>
<feature type="compositionally biased region" description="Polar residues" evidence="2">
    <location>
        <begin position="379"/>
        <end position="388"/>
    </location>
</feature>
<dbReference type="InterPro" id="IPR036397">
    <property type="entry name" value="RNaseH_sf"/>
</dbReference>
<dbReference type="PANTHER" id="PTHR37984:SF15">
    <property type="entry name" value="INTEGRASE CATALYTIC DOMAIN-CONTAINING PROTEIN"/>
    <property type="match status" value="1"/>
</dbReference>
<dbReference type="InterPro" id="IPR041588">
    <property type="entry name" value="Integrase_H2C2"/>
</dbReference>
<evidence type="ECO:0000259" key="4">
    <source>
        <dbReference type="PROSITE" id="PS50994"/>
    </source>
</evidence>
<dbReference type="GO" id="GO:0003676">
    <property type="term" value="F:nucleic acid binding"/>
    <property type="evidence" value="ECO:0007669"/>
    <property type="project" value="InterPro"/>
</dbReference>
<dbReference type="EMBL" id="JAPWTK010000003">
    <property type="protein sequence ID" value="KAJ8962239.1"/>
    <property type="molecule type" value="Genomic_DNA"/>
</dbReference>
<keyword evidence="3" id="KW-1133">Transmembrane helix</keyword>
<gene>
    <name evidence="5" type="ORF">NQ318_018211</name>
</gene>
<feature type="region of interest" description="Disordered" evidence="2">
    <location>
        <begin position="339"/>
        <end position="388"/>
    </location>
</feature>
<dbReference type="Pfam" id="PF00665">
    <property type="entry name" value="rve"/>
    <property type="match status" value="1"/>
</dbReference>
<comment type="caution">
    <text evidence="5">The sequence shown here is derived from an EMBL/GenBank/DDBJ whole genome shotgun (WGS) entry which is preliminary data.</text>
</comment>
<dbReference type="Pfam" id="PF12259">
    <property type="entry name" value="Baculo_F"/>
    <property type="match status" value="1"/>
</dbReference>
<dbReference type="SUPFAM" id="SSF50630">
    <property type="entry name" value="Acid proteases"/>
    <property type="match status" value="1"/>
</dbReference>
<dbReference type="Gene3D" id="1.10.340.70">
    <property type="match status" value="1"/>
</dbReference>
<accession>A0AAV8ZCX2</accession>
<dbReference type="Gene3D" id="2.40.70.10">
    <property type="entry name" value="Acid Proteases"/>
    <property type="match status" value="1"/>
</dbReference>
<dbReference type="EC" id="2.7.7.49" evidence="1"/>
<evidence type="ECO:0000256" key="3">
    <source>
        <dbReference type="SAM" id="Phobius"/>
    </source>
</evidence>
<dbReference type="InterPro" id="IPR012337">
    <property type="entry name" value="RNaseH-like_sf"/>
</dbReference>
<dbReference type="InterPro" id="IPR022048">
    <property type="entry name" value="Envelope_fusion-like"/>
</dbReference>
<sequence>MVIANTGILTNRGGFQTFVEKKKKNAQENSRKKTTHQRVDGLFGTRNTQTTLTRCSNANEVGFHLPQQTNVESSCMPKFMPRMPNQQPTAVVEPYKLSEVFSLIPEYDGNQIFLNTFLNSCTTAFGMAVGNQKVFLTLHIKNKLKGRAAELINSRNPETWNEIKLLLESHFGDSRDLTALIQDLQRMRQLPNESPLTFISRLQSHEAKMHASIQKQHLTVEQKDAQVQITESMALNTLLTGLEPKVGHVIRASNPPDMLTAISRIRRELQLNYFENQKFQNKNFNSQPRKPSTPQLTKQCSFCKRMGHTSNECRQRQQTPQNSYSNNFSRPQFQNYQQNYQPQQRPYVPPQQNQNNQNRPPVITPNPNFGTSRPPAIQPNPNFKPNLNRRTLHLNQHSNQNYPCEDNYYTANSYDENYYTDNSVDYNQNQSYYTANSSPEEQDYYTDATNTFKLLVDTGAGLSIFKPKTCEKFHRRFPENVTIQGITNQKIHINESVLVPFTVNDPHKVYICDLDIGFDGLIGSDFLEHYNCIVDLKNKQLITNFKTIPLFKATENTNEIQNPQIQVSQDNALFTNQISIDPRTEQISKFKCNLVNTEAILLATEIEKVHLPNAIVKQDKLMDLHNKIIEDLFEENADFENLKINTFSSKSVRKRKYLIIPLPNNPDTIIEHLFAAIYRDQDKFLPSEVYCVENNVELPILEILSFVFAEKDIKFKICQDITKIPDADQIPIILEQYHSGKANIHRGINETIRRIRGKYNWKGLSKDVENLIKNCETCQKTKACRKNLDSPLVITETPKTPFERINIDILEVPTKNYALTIRDELTKFSQAYPIGDKTAKTVANTLLLYFQHFGTPLRIHCDYGREFDNAIIKDLCKLYDIKLTYSSVGHPQSNGSLERFHSTLLEMIRIHMSEHPDEHPFNILPYAIVCYNNSVNKTHGFTPYELIFGHTSSRPPETLYNQKELITKYHGQKPIPEKKKQKFVLTNMFLKPSQITKSEKKFFVLIGTAVAQYQITPINNTIGVYYHDETRIIISNDRWTLLVHKNLSSIERRIERAIHQLGDKIALVEAKLKFLEICEKLMESYLYLQDNLNDILNSVTFARLKIIHSSIITPDGLIISLQEISQNLVKNNLPLPVKYSKIAQYLEIIELEAFQTKSDLIFVLRIPLVEQQLYTLYHLYPIPILDNRTGLHHVLSFSQKYIARNDDSLMYIPVKNLNACKQIDPHKKLCSDLYAYPIDSNAACEAQLLKNSRQIPKNCDSSLVYGQGYNVQKLQNNVWLVIVSEPIHITINCNQMDTKITTVNKNSILKLLPDCYAFVGITKVQAESRNTFNITDNSHPVVIPYDCCRDIPEKLQLPKLEPLQFDHLNIENLDIANHKLEQYSRDLDKLINEPFITKHITLTTYLTISIAIGLLALYITCKCKTRLCNKSKDTPPNETLRRLNTLLRRRPHLQQEDIPELS</sequence>
<dbReference type="PANTHER" id="PTHR37984">
    <property type="entry name" value="PROTEIN CBG26694"/>
    <property type="match status" value="1"/>
</dbReference>
<dbReference type="Gene3D" id="3.30.420.10">
    <property type="entry name" value="Ribonuclease H-like superfamily/Ribonuclease H"/>
    <property type="match status" value="1"/>
</dbReference>
<dbReference type="Proteomes" id="UP001162162">
    <property type="component" value="Unassembled WGS sequence"/>
</dbReference>
<dbReference type="PROSITE" id="PS50994">
    <property type="entry name" value="INTEGRASE"/>
    <property type="match status" value="1"/>
</dbReference>
<feature type="transmembrane region" description="Helical" evidence="3">
    <location>
        <begin position="1402"/>
        <end position="1421"/>
    </location>
</feature>
<keyword evidence="3" id="KW-0812">Transmembrane</keyword>
<evidence type="ECO:0000313" key="6">
    <source>
        <dbReference type="Proteomes" id="UP001162162"/>
    </source>
</evidence>
<feature type="compositionally biased region" description="Polar residues" evidence="2">
    <location>
        <begin position="311"/>
        <end position="329"/>
    </location>
</feature>
<dbReference type="InterPro" id="IPR021109">
    <property type="entry name" value="Peptidase_aspartic_dom_sf"/>
</dbReference>
<dbReference type="InterPro" id="IPR001584">
    <property type="entry name" value="Integrase_cat-core"/>
</dbReference>
<dbReference type="InterPro" id="IPR050951">
    <property type="entry name" value="Retrovirus_Pol_polyprotein"/>
</dbReference>
<name>A0AAV8ZCX2_9CUCU</name>
<dbReference type="GO" id="GO:0015074">
    <property type="term" value="P:DNA integration"/>
    <property type="evidence" value="ECO:0007669"/>
    <property type="project" value="InterPro"/>
</dbReference>
<keyword evidence="6" id="KW-1185">Reference proteome</keyword>
<dbReference type="SUPFAM" id="SSF53098">
    <property type="entry name" value="Ribonuclease H-like"/>
    <property type="match status" value="1"/>
</dbReference>